<dbReference type="EMBL" id="GIFC01014927">
    <property type="protein sequence ID" value="MXU97010.1"/>
    <property type="molecule type" value="Transcribed_RNA"/>
</dbReference>
<protein>
    <submittedName>
        <fullName evidence="7">Putative peptidoglycan recognition protein</fullName>
    </submittedName>
</protein>
<evidence type="ECO:0000256" key="4">
    <source>
        <dbReference type="SAM" id="SignalP"/>
    </source>
</evidence>
<dbReference type="PANTHER" id="PTHR11022">
    <property type="entry name" value="PEPTIDOGLYCAN RECOGNITION PROTEIN"/>
    <property type="match status" value="1"/>
</dbReference>
<dbReference type="InterPro" id="IPR015510">
    <property type="entry name" value="PGRP"/>
</dbReference>
<evidence type="ECO:0000256" key="3">
    <source>
        <dbReference type="ARBA" id="ARBA00022859"/>
    </source>
</evidence>
<evidence type="ECO:0000259" key="6">
    <source>
        <dbReference type="SMART" id="SM00701"/>
    </source>
</evidence>
<dbReference type="InterPro" id="IPR002502">
    <property type="entry name" value="Amidase_domain"/>
</dbReference>
<dbReference type="PANTHER" id="PTHR11022:SF41">
    <property type="entry name" value="PEPTIDOGLYCAN-RECOGNITION PROTEIN LC-RELATED"/>
    <property type="match status" value="1"/>
</dbReference>
<reference evidence="7" key="1">
    <citation type="submission" date="2019-12" db="EMBL/GenBank/DDBJ databases">
        <title>An insight into the sialome of adult female Ixodes ricinus ticks feeding for 6 days.</title>
        <authorList>
            <person name="Perner J."/>
            <person name="Ribeiro J.M.C."/>
        </authorList>
    </citation>
    <scope>NUCLEOTIDE SEQUENCE</scope>
    <source>
        <strain evidence="7">Semi-engorged</strain>
        <tissue evidence="7">Salivary glands</tissue>
    </source>
</reference>
<dbReference type="AlphaFoldDB" id="A0A6B0V406"/>
<keyword evidence="4" id="KW-0732">Signal</keyword>
<dbReference type="Pfam" id="PF01510">
    <property type="entry name" value="Amidase_2"/>
    <property type="match status" value="1"/>
</dbReference>
<sequence>MTSIRAAVLSCVLLVLETTADEGAPAASAKISQRSILQRAPTLVDERRTRDSGNNMVDSKSLRVSCPGIPLVSREEWGAQPPISIESLNVFVKLVFFHHTEGDKCYSIQNCSRIVRYWQKYHQETKGWFDIGYQYLVGGDGSVYEGRRFGVNGAHTLSYNNKSVSIAFIGNFTHHAPSPKMLSSAQNLIDCGVKLGRIQANYKLHGQRDANRRDCPGDAFYNLIIKNDPHFGDKLNPYIN</sequence>
<feature type="domain" description="Peptidoglycan recognition protein family" evidence="6">
    <location>
        <begin position="69"/>
        <end position="211"/>
    </location>
</feature>
<keyword evidence="2" id="KW-0399">Innate immunity</keyword>
<feature type="chain" id="PRO_5025354053" evidence="4">
    <location>
        <begin position="21"/>
        <end position="240"/>
    </location>
</feature>
<accession>A0A6B0V406</accession>
<dbReference type="GO" id="GO:0008270">
    <property type="term" value="F:zinc ion binding"/>
    <property type="evidence" value="ECO:0007669"/>
    <property type="project" value="InterPro"/>
</dbReference>
<evidence type="ECO:0000256" key="1">
    <source>
        <dbReference type="ARBA" id="ARBA00007553"/>
    </source>
</evidence>
<comment type="similarity">
    <text evidence="1">Belongs to the N-acetylmuramoyl-L-alanine amidase 2 family.</text>
</comment>
<dbReference type="SMART" id="SM00701">
    <property type="entry name" value="PGRP"/>
    <property type="match status" value="1"/>
</dbReference>
<evidence type="ECO:0000256" key="2">
    <source>
        <dbReference type="ARBA" id="ARBA00022588"/>
    </source>
</evidence>
<dbReference type="Gene3D" id="3.40.80.10">
    <property type="entry name" value="Peptidoglycan recognition protein-like"/>
    <property type="match status" value="1"/>
</dbReference>
<dbReference type="InterPro" id="IPR006619">
    <property type="entry name" value="PGRP_domain_met/bac"/>
</dbReference>
<proteinExistence type="inferred from homology"/>
<name>A0A6B0V406_IXORI</name>
<dbReference type="SMART" id="SM00644">
    <property type="entry name" value="Ami_2"/>
    <property type="match status" value="1"/>
</dbReference>
<dbReference type="GO" id="GO:0008745">
    <property type="term" value="F:N-acetylmuramoyl-L-alanine amidase activity"/>
    <property type="evidence" value="ECO:0007669"/>
    <property type="project" value="InterPro"/>
</dbReference>
<dbReference type="InterPro" id="IPR036505">
    <property type="entry name" value="Amidase/PGRP_sf"/>
</dbReference>
<evidence type="ECO:0000259" key="5">
    <source>
        <dbReference type="SMART" id="SM00644"/>
    </source>
</evidence>
<feature type="signal peptide" evidence="4">
    <location>
        <begin position="1"/>
        <end position="20"/>
    </location>
</feature>
<dbReference type="FunFam" id="3.40.80.10:FF:000001">
    <property type="entry name" value="Peptidoglycan recognition protein 1"/>
    <property type="match status" value="1"/>
</dbReference>
<dbReference type="GO" id="GO:0009253">
    <property type="term" value="P:peptidoglycan catabolic process"/>
    <property type="evidence" value="ECO:0007669"/>
    <property type="project" value="InterPro"/>
</dbReference>
<evidence type="ECO:0000313" key="7">
    <source>
        <dbReference type="EMBL" id="MXU97010.1"/>
    </source>
</evidence>
<dbReference type="SUPFAM" id="SSF55846">
    <property type="entry name" value="N-acetylmuramoyl-L-alanine amidase-like"/>
    <property type="match status" value="1"/>
</dbReference>
<feature type="domain" description="N-acetylmuramoyl-L-alanine amidase" evidence="5">
    <location>
        <begin position="83"/>
        <end position="217"/>
    </location>
</feature>
<dbReference type="CDD" id="cd06583">
    <property type="entry name" value="PGRP"/>
    <property type="match status" value="1"/>
</dbReference>
<organism evidence="7">
    <name type="scientific">Ixodes ricinus</name>
    <name type="common">Common tick</name>
    <name type="synonym">Acarus ricinus</name>
    <dbReference type="NCBI Taxonomy" id="34613"/>
    <lineage>
        <taxon>Eukaryota</taxon>
        <taxon>Metazoa</taxon>
        <taxon>Ecdysozoa</taxon>
        <taxon>Arthropoda</taxon>
        <taxon>Chelicerata</taxon>
        <taxon>Arachnida</taxon>
        <taxon>Acari</taxon>
        <taxon>Parasitiformes</taxon>
        <taxon>Ixodida</taxon>
        <taxon>Ixodoidea</taxon>
        <taxon>Ixodidae</taxon>
        <taxon>Ixodinae</taxon>
        <taxon>Ixodes</taxon>
    </lineage>
</organism>
<dbReference type="GO" id="GO:0045087">
    <property type="term" value="P:innate immune response"/>
    <property type="evidence" value="ECO:0007669"/>
    <property type="project" value="UniProtKB-KW"/>
</dbReference>
<keyword evidence="3" id="KW-0391">Immunity</keyword>